<name>A0A1A9QEP9_9MOLU</name>
<keyword evidence="2" id="KW-1185">Reference proteome</keyword>
<evidence type="ECO:0000313" key="1">
    <source>
        <dbReference type="EMBL" id="OAL10426.1"/>
    </source>
</evidence>
<protein>
    <submittedName>
        <fullName evidence="1">Uncharacterized protein</fullName>
    </submittedName>
</protein>
<accession>A0A1A9QEP9</accession>
<reference evidence="2" key="1">
    <citation type="submission" date="2016-04" db="EMBL/GenBank/DDBJ databases">
        <authorList>
            <person name="Quiroz-Castaneda R.E."/>
            <person name="Martinez-Ocampo F."/>
        </authorList>
    </citation>
    <scope>NUCLEOTIDE SEQUENCE [LARGE SCALE GENOMIC DNA]</scope>
    <source>
        <strain evidence="2">INIFAP01</strain>
    </source>
</reference>
<proteinExistence type="predicted"/>
<organism evidence="1 2">
    <name type="scientific">Candidatus Mycoplasma haematobovis</name>
    <dbReference type="NCBI Taxonomy" id="432608"/>
    <lineage>
        <taxon>Bacteria</taxon>
        <taxon>Bacillati</taxon>
        <taxon>Mycoplasmatota</taxon>
        <taxon>Mollicutes</taxon>
        <taxon>Mycoplasmataceae</taxon>
        <taxon>Mycoplasma</taxon>
    </lineage>
</organism>
<dbReference type="STRING" id="432608.A6V39_02115"/>
<dbReference type="EMBL" id="LWUJ01000011">
    <property type="protein sequence ID" value="OAL10426.1"/>
    <property type="molecule type" value="Genomic_DNA"/>
</dbReference>
<evidence type="ECO:0000313" key="2">
    <source>
        <dbReference type="Proteomes" id="UP000077623"/>
    </source>
</evidence>
<sequence length="191" mass="22745">MRRSIGRTLRSYCKKKFLGQISFLSENENDIVILSSFIFVSCSLMCRKGKEEYMDFDWKPYFRSFSFKHLDSFIICAIRYLLDNGKISKDKEPLIRSNFRDIKSNFREQYIYSLVYRKAKELDENVDFDSYIALLDIALKINGVHKNEIPKDSSRVMRLVSYSSEWKKRAFKLFGNKAEYVNYAFFVNLDK</sequence>
<dbReference type="Proteomes" id="UP000077623">
    <property type="component" value="Unassembled WGS sequence"/>
</dbReference>
<dbReference type="RefSeq" id="WP_187150068.1">
    <property type="nucleotide sequence ID" value="NZ_LWUJ01000011.1"/>
</dbReference>
<comment type="caution">
    <text evidence="1">The sequence shown here is derived from an EMBL/GenBank/DDBJ whole genome shotgun (WGS) entry which is preliminary data.</text>
</comment>
<gene>
    <name evidence="1" type="ORF">A6V39_02115</name>
</gene>
<dbReference type="AlphaFoldDB" id="A0A1A9QEP9"/>